<dbReference type="AlphaFoldDB" id="A0A4R1BCK1"/>
<dbReference type="InterPro" id="IPR036165">
    <property type="entry name" value="YefM-like_sf"/>
</dbReference>
<comment type="function">
    <text evidence="2">Antitoxin component of a type II toxin-antitoxin (TA) system.</text>
</comment>
<dbReference type="InterPro" id="IPR051416">
    <property type="entry name" value="phD-YefM_TA_antitoxins"/>
</dbReference>
<proteinExistence type="inferred from homology"/>
<accession>A0A4R1BCK1</accession>
<comment type="similarity">
    <text evidence="1 2">Belongs to the phD/YefM antitoxin family.</text>
</comment>
<name>A0A4R1BCK1_9PROT</name>
<dbReference type="PANTHER" id="PTHR35377:SF4">
    <property type="entry name" value="PREVENT-HOST-DEATH FAMILY PROTEIN"/>
    <property type="match status" value="1"/>
</dbReference>
<keyword evidence="4" id="KW-1185">Reference proteome</keyword>
<dbReference type="SUPFAM" id="SSF143120">
    <property type="entry name" value="YefM-like"/>
    <property type="match status" value="1"/>
</dbReference>
<evidence type="ECO:0000256" key="1">
    <source>
        <dbReference type="ARBA" id="ARBA00009981"/>
    </source>
</evidence>
<dbReference type="RefSeq" id="WP_131446781.1">
    <property type="nucleotide sequence ID" value="NZ_SJZB01000033.1"/>
</dbReference>
<dbReference type="EMBL" id="SJZB01000033">
    <property type="protein sequence ID" value="TCJ14717.1"/>
    <property type="molecule type" value="Genomic_DNA"/>
</dbReference>
<comment type="caution">
    <text evidence="3">The sequence shown here is derived from an EMBL/GenBank/DDBJ whole genome shotgun (WGS) entry which is preliminary data.</text>
</comment>
<dbReference type="Pfam" id="PF02604">
    <property type="entry name" value="PhdYeFM_antitox"/>
    <property type="match status" value="1"/>
</dbReference>
<sequence>MQQVQIAEAKAHLSALVERVEAGEEIIIARRGKPVARLIPEPKHGRSAAEVFGEAWRLGGLDIETPAELAMDDVNLD</sequence>
<dbReference type="Gene3D" id="3.40.1620.10">
    <property type="entry name" value="YefM-like domain"/>
    <property type="match status" value="1"/>
</dbReference>
<evidence type="ECO:0000256" key="2">
    <source>
        <dbReference type="RuleBase" id="RU362080"/>
    </source>
</evidence>
<organism evidence="3 4">
    <name type="scientific">Parasulfuritortus cantonensis</name>
    <dbReference type="NCBI Taxonomy" id="2528202"/>
    <lineage>
        <taxon>Bacteria</taxon>
        <taxon>Pseudomonadati</taxon>
        <taxon>Pseudomonadota</taxon>
        <taxon>Betaproteobacteria</taxon>
        <taxon>Nitrosomonadales</taxon>
        <taxon>Thiobacillaceae</taxon>
        <taxon>Parasulfuritortus</taxon>
    </lineage>
</organism>
<gene>
    <name evidence="3" type="ORF">EZJ19_09035</name>
</gene>
<dbReference type="PANTHER" id="PTHR35377">
    <property type="entry name" value="ANTITOXIN VAPB49-RELATED-RELATED"/>
    <property type="match status" value="1"/>
</dbReference>
<dbReference type="Proteomes" id="UP000295443">
    <property type="component" value="Unassembled WGS sequence"/>
</dbReference>
<evidence type="ECO:0000313" key="3">
    <source>
        <dbReference type="EMBL" id="TCJ14717.1"/>
    </source>
</evidence>
<dbReference type="NCBIfam" id="TIGR01552">
    <property type="entry name" value="phd_fam"/>
    <property type="match status" value="1"/>
</dbReference>
<reference evidence="3 4" key="1">
    <citation type="submission" date="2019-03" db="EMBL/GenBank/DDBJ databases">
        <title>Genome sequence of Thiobacillaceae bacterium LSR1, a sulfur-oxidizing bacterium isolated from freshwater sediment.</title>
        <authorList>
            <person name="Li S."/>
        </authorList>
    </citation>
    <scope>NUCLEOTIDE SEQUENCE [LARGE SCALE GENOMIC DNA]</scope>
    <source>
        <strain evidence="3 4">LSR1</strain>
    </source>
</reference>
<dbReference type="OrthoDB" id="9800503at2"/>
<protein>
    <recommendedName>
        <fullName evidence="2">Antitoxin</fullName>
    </recommendedName>
</protein>
<dbReference type="InterPro" id="IPR006442">
    <property type="entry name" value="Antitoxin_Phd/YefM"/>
</dbReference>
<evidence type="ECO:0000313" key="4">
    <source>
        <dbReference type="Proteomes" id="UP000295443"/>
    </source>
</evidence>